<feature type="transmembrane region" description="Helical" evidence="1">
    <location>
        <begin position="51"/>
        <end position="79"/>
    </location>
</feature>
<reference evidence="2 3" key="1">
    <citation type="submission" date="2018-11" db="EMBL/GenBank/DDBJ databases">
        <authorList>
            <consortium name="Pathogen Informatics"/>
        </authorList>
    </citation>
    <scope>NUCLEOTIDE SEQUENCE [LARGE SCALE GENOMIC DNA]</scope>
</reference>
<dbReference type="WBParaSite" id="HPBE_0002475401-mRNA-1">
    <property type="protein sequence ID" value="HPBE_0002475401-mRNA-1"/>
    <property type="gene ID" value="HPBE_0002475401"/>
</dbReference>
<organism evidence="3 4">
    <name type="scientific">Heligmosomoides polygyrus</name>
    <name type="common">Parasitic roundworm</name>
    <dbReference type="NCBI Taxonomy" id="6339"/>
    <lineage>
        <taxon>Eukaryota</taxon>
        <taxon>Metazoa</taxon>
        <taxon>Ecdysozoa</taxon>
        <taxon>Nematoda</taxon>
        <taxon>Chromadorea</taxon>
        <taxon>Rhabditida</taxon>
        <taxon>Rhabditina</taxon>
        <taxon>Rhabditomorpha</taxon>
        <taxon>Strongyloidea</taxon>
        <taxon>Heligmosomidae</taxon>
        <taxon>Heligmosomoides</taxon>
    </lineage>
</organism>
<dbReference type="Proteomes" id="UP000050761">
    <property type="component" value="Unassembled WGS sequence"/>
</dbReference>
<keyword evidence="1" id="KW-0812">Transmembrane</keyword>
<evidence type="ECO:0000256" key="1">
    <source>
        <dbReference type="SAM" id="Phobius"/>
    </source>
</evidence>
<dbReference type="EMBL" id="UZAH01036800">
    <property type="protein sequence ID" value="VDP47106.1"/>
    <property type="molecule type" value="Genomic_DNA"/>
</dbReference>
<keyword evidence="1" id="KW-0472">Membrane</keyword>
<evidence type="ECO:0000313" key="2">
    <source>
        <dbReference type="EMBL" id="VDP47106.1"/>
    </source>
</evidence>
<dbReference type="AlphaFoldDB" id="A0A183GPY4"/>
<accession>A0A3P8HV21</accession>
<name>A0A183GPY4_HELPZ</name>
<proteinExistence type="predicted"/>
<feature type="transmembrane region" description="Helical" evidence="1">
    <location>
        <begin position="22"/>
        <end position="44"/>
    </location>
</feature>
<keyword evidence="3" id="KW-1185">Reference proteome</keyword>
<keyword evidence="1" id="KW-1133">Transmembrane helix</keyword>
<reference evidence="4" key="2">
    <citation type="submission" date="2019-09" db="UniProtKB">
        <authorList>
            <consortium name="WormBaseParasite"/>
        </authorList>
    </citation>
    <scope>IDENTIFICATION</scope>
</reference>
<accession>A0A183GPY4</accession>
<gene>
    <name evidence="2" type="ORF">HPBE_LOCUS24754</name>
</gene>
<sequence length="139" mass="15298">MESSAVTYGACADSFVLVFNSLLAAASFVSTIMLGCTVVLIVLARRAFHQIFGVIFTLLLLGYVVCNTINLASFCLTFFHAYPDINTYLDVAYDGSYTYTGCLGELGIENHARVTLRELNYNTCLSSIRQIRVSACQKH</sequence>
<protein>
    <submittedName>
        <fullName evidence="4">G_PROTEIN_RECEP_F1_2 domain-containing protein</fullName>
    </submittedName>
</protein>
<evidence type="ECO:0000313" key="3">
    <source>
        <dbReference type="Proteomes" id="UP000050761"/>
    </source>
</evidence>
<evidence type="ECO:0000313" key="4">
    <source>
        <dbReference type="WBParaSite" id="HPBE_0002475401-mRNA-1"/>
    </source>
</evidence>